<feature type="transmembrane region" description="Helical" evidence="14">
    <location>
        <begin position="137"/>
        <end position="161"/>
    </location>
</feature>
<dbReference type="Gene3D" id="1.20.1250.20">
    <property type="entry name" value="MFS general substrate transporter like domains"/>
    <property type="match status" value="1"/>
</dbReference>
<comment type="catalytic activity">
    <reaction evidence="12">
        <text>D-fructose(out) = D-fructose(in)</text>
        <dbReference type="Rhea" id="RHEA:60372"/>
        <dbReference type="ChEBI" id="CHEBI:37721"/>
    </reaction>
    <physiologicalReaction direction="left-to-right" evidence="12">
        <dbReference type="Rhea" id="RHEA:60373"/>
    </physiologicalReaction>
</comment>
<dbReference type="PRINTS" id="PR00171">
    <property type="entry name" value="SUGRTRNSPORT"/>
</dbReference>
<evidence type="ECO:0000256" key="11">
    <source>
        <dbReference type="ARBA" id="ARBA00044668"/>
    </source>
</evidence>
<dbReference type="PANTHER" id="PTHR48020:SF12">
    <property type="entry name" value="PROTON MYO-INOSITOL COTRANSPORTER"/>
    <property type="match status" value="1"/>
</dbReference>
<dbReference type="PROSITE" id="PS50850">
    <property type="entry name" value="MFS"/>
    <property type="match status" value="1"/>
</dbReference>
<evidence type="ECO:0000256" key="6">
    <source>
        <dbReference type="ARBA" id="ARBA00023136"/>
    </source>
</evidence>
<name>A0A7S2SGC3_9STRA</name>
<dbReference type="InterPro" id="IPR020846">
    <property type="entry name" value="MFS_dom"/>
</dbReference>
<comment type="catalytic activity">
    <reaction evidence="11">
        <text>D-glucosamine(out) = D-glucosamine(in)</text>
        <dbReference type="Rhea" id="RHEA:78423"/>
        <dbReference type="ChEBI" id="CHEBI:58723"/>
    </reaction>
    <physiologicalReaction direction="left-to-right" evidence="11">
        <dbReference type="Rhea" id="RHEA:78424"/>
    </physiologicalReaction>
</comment>
<dbReference type="InterPro" id="IPR036259">
    <property type="entry name" value="MFS_trans_sf"/>
</dbReference>
<evidence type="ECO:0000256" key="10">
    <source>
        <dbReference type="ARBA" id="ARBA00044662"/>
    </source>
</evidence>
<accession>A0A7S2SGC3</accession>
<feature type="domain" description="Major facilitator superfamily (MFS) profile" evidence="15">
    <location>
        <begin position="1"/>
        <end position="165"/>
    </location>
</feature>
<dbReference type="EMBL" id="HBHJ01021063">
    <property type="protein sequence ID" value="CAD9697593.1"/>
    <property type="molecule type" value="Transcribed_RNA"/>
</dbReference>
<evidence type="ECO:0000256" key="7">
    <source>
        <dbReference type="ARBA" id="ARBA00044637"/>
    </source>
</evidence>
<evidence type="ECO:0000313" key="16">
    <source>
        <dbReference type="EMBL" id="CAD9697593.1"/>
    </source>
</evidence>
<dbReference type="GO" id="GO:0016324">
    <property type="term" value="C:apical plasma membrane"/>
    <property type="evidence" value="ECO:0007669"/>
    <property type="project" value="TreeGrafter"/>
</dbReference>
<feature type="transmembrane region" description="Helical" evidence="14">
    <location>
        <begin position="111"/>
        <end position="131"/>
    </location>
</feature>
<feature type="transmembrane region" description="Helical" evidence="14">
    <location>
        <begin position="46"/>
        <end position="68"/>
    </location>
</feature>
<dbReference type="AlphaFoldDB" id="A0A7S2SGC3"/>
<evidence type="ECO:0000259" key="15">
    <source>
        <dbReference type="PROSITE" id="PS50850"/>
    </source>
</evidence>
<dbReference type="PANTHER" id="PTHR48020">
    <property type="entry name" value="PROTON MYO-INOSITOL COTRANSPORTER"/>
    <property type="match status" value="1"/>
</dbReference>
<feature type="transmembrane region" description="Helical" evidence="14">
    <location>
        <begin position="74"/>
        <end position="99"/>
    </location>
</feature>
<keyword evidence="4 14" id="KW-0812">Transmembrane</keyword>
<comment type="subcellular location">
    <subcellularLocation>
        <location evidence="1">Membrane</location>
        <topology evidence="1">Multi-pass membrane protein</topology>
    </subcellularLocation>
</comment>
<feature type="transmembrane region" description="Helical" evidence="14">
    <location>
        <begin position="20"/>
        <end position="39"/>
    </location>
</feature>
<comment type="catalytic activity">
    <reaction evidence="10">
        <text>D-mannose(out) = D-mannose(in)</text>
        <dbReference type="Rhea" id="RHEA:78391"/>
        <dbReference type="ChEBI" id="CHEBI:4208"/>
    </reaction>
    <physiologicalReaction direction="left-to-right" evidence="10">
        <dbReference type="Rhea" id="RHEA:78392"/>
    </physiologicalReaction>
</comment>
<evidence type="ECO:0000256" key="12">
    <source>
        <dbReference type="ARBA" id="ARBA00044710"/>
    </source>
</evidence>
<comment type="subunit">
    <text evidence="2">Homodimer.</text>
</comment>
<keyword evidence="3" id="KW-0813">Transport</keyword>
<evidence type="ECO:0000256" key="14">
    <source>
        <dbReference type="SAM" id="Phobius"/>
    </source>
</evidence>
<dbReference type="InterPro" id="IPR050814">
    <property type="entry name" value="Myo-inositol_Transporter"/>
</dbReference>
<evidence type="ECO:0000256" key="13">
    <source>
        <dbReference type="ARBA" id="ARBA00044780"/>
    </source>
</evidence>
<dbReference type="InterPro" id="IPR005828">
    <property type="entry name" value="MFS_sugar_transport-like"/>
</dbReference>
<reference evidence="16" key="1">
    <citation type="submission" date="2021-01" db="EMBL/GenBank/DDBJ databases">
        <authorList>
            <person name="Corre E."/>
            <person name="Pelletier E."/>
            <person name="Niang G."/>
            <person name="Scheremetjew M."/>
            <person name="Finn R."/>
            <person name="Kale V."/>
            <person name="Holt S."/>
            <person name="Cochrane G."/>
            <person name="Meng A."/>
            <person name="Brown T."/>
            <person name="Cohen L."/>
        </authorList>
    </citation>
    <scope>NUCLEOTIDE SEQUENCE</scope>
    <source>
        <strain evidence="16">CCMP1243</strain>
    </source>
</reference>
<sequence length="203" mass="21491">MCLVSGSILQTAGLDNANEAGAYVMATQVVFTAVACVMMDKAGRRTLMAVSSSGMAVCISALGIFFAMGKKPSWLALLSLMGYVTFFALAMGPVPWLYMAEIFPDSVRGPACSLATLVNWAGGFVVTYFFASIISVLTATGVFFLFGAFCLACFVFVLGVMPETKGKSLQQIEQELLGETVVSALHNDDANDGRDDEEASLQG</sequence>
<evidence type="ECO:0000256" key="4">
    <source>
        <dbReference type="ARBA" id="ARBA00022692"/>
    </source>
</evidence>
<evidence type="ECO:0000256" key="1">
    <source>
        <dbReference type="ARBA" id="ARBA00004141"/>
    </source>
</evidence>
<gene>
    <name evidence="16" type="ORF">RMAR1173_LOCUS13932</name>
</gene>
<evidence type="ECO:0000256" key="8">
    <source>
        <dbReference type="ARBA" id="ARBA00044648"/>
    </source>
</evidence>
<dbReference type="InterPro" id="IPR003663">
    <property type="entry name" value="Sugar/inositol_transpt"/>
</dbReference>
<evidence type="ECO:0000256" key="3">
    <source>
        <dbReference type="ARBA" id="ARBA00022448"/>
    </source>
</evidence>
<dbReference type="SUPFAM" id="SSF103473">
    <property type="entry name" value="MFS general substrate transporter"/>
    <property type="match status" value="1"/>
</dbReference>
<comment type="catalytic activity">
    <reaction evidence="8">
        <text>D-glucose(out) = D-glucose(in)</text>
        <dbReference type="Rhea" id="RHEA:60376"/>
        <dbReference type="ChEBI" id="CHEBI:4167"/>
    </reaction>
    <physiologicalReaction direction="left-to-right" evidence="8">
        <dbReference type="Rhea" id="RHEA:60377"/>
    </physiologicalReaction>
</comment>
<keyword evidence="6 14" id="KW-0472">Membrane</keyword>
<evidence type="ECO:0000256" key="2">
    <source>
        <dbReference type="ARBA" id="ARBA00011738"/>
    </source>
</evidence>
<organism evidence="16">
    <name type="scientific">Rhizochromulina marina</name>
    <dbReference type="NCBI Taxonomy" id="1034831"/>
    <lineage>
        <taxon>Eukaryota</taxon>
        <taxon>Sar</taxon>
        <taxon>Stramenopiles</taxon>
        <taxon>Ochrophyta</taxon>
        <taxon>Dictyochophyceae</taxon>
        <taxon>Rhizochromulinales</taxon>
        <taxon>Rhizochromulina</taxon>
    </lineage>
</organism>
<comment type="catalytic activity">
    <reaction evidence="7">
        <text>D-galactose(in) = D-galactose(out)</text>
        <dbReference type="Rhea" id="RHEA:34915"/>
        <dbReference type="ChEBI" id="CHEBI:4139"/>
    </reaction>
    <physiologicalReaction direction="right-to-left" evidence="7">
        <dbReference type="Rhea" id="RHEA:34917"/>
    </physiologicalReaction>
</comment>
<evidence type="ECO:0000256" key="5">
    <source>
        <dbReference type="ARBA" id="ARBA00022989"/>
    </source>
</evidence>
<protein>
    <recommendedName>
        <fullName evidence="13">Hexose transporter 1</fullName>
    </recommendedName>
</protein>
<evidence type="ECO:0000256" key="9">
    <source>
        <dbReference type="ARBA" id="ARBA00044656"/>
    </source>
</evidence>
<comment type="catalytic activity">
    <reaction evidence="9">
        <text>D-xylose(out) = D-xylose(in)</text>
        <dbReference type="Rhea" id="RHEA:78427"/>
        <dbReference type="ChEBI" id="CHEBI:53455"/>
    </reaction>
    <physiologicalReaction direction="left-to-right" evidence="9">
        <dbReference type="Rhea" id="RHEA:78428"/>
    </physiologicalReaction>
</comment>
<dbReference type="Pfam" id="PF00083">
    <property type="entry name" value="Sugar_tr"/>
    <property type="match status" value="1"/>
</dbReference>
<keyword evidence="5 14" id="KW-1133">Transmembrane helix</keyword>
<dbReference type="GO" id="GO:0005366">
    <property type="term" value="F:myo-inositol:proton symporter activity"/>
    <property type="evidence" value="ECO:0007669"/>
    <property type="project" value="TreeGrafter"/>
</dbReference>
<proteinExistence type="predicted"/>